<comment type="catalytic activity">
    <reaction evidence="2 4">
        <text>L-methionyl-[protein] + [thioredoxin]-disulfide + H2O = L-methionyl-(S)-S-oxide-[protein] + [thioredoxin]-dithiol</text>
        <dbReference type="Rhea" id="RHEA:14217"/>
        <dbReference type="Rhea" id="RHEA-COMP:10698"/>
        <dbReference type="Rhea" id="RHEA-COMP:10700"/>
        <dbReference type="Rhea" id="RHEA-COMP:12313"/>
        <dbReference type="Rhea" id="RHEA-COMP:12315"/>
        <dbReference type="ChEBI" id="CHEBI:15377"/>
        <dbReference type="ChEBI" id="CHEBI:16044"/>
        <dbReference type="ChEBI" id="CHEBI:29950"/>
        <dbReference type="ChEBI" id="CHEBI:44120"/>
        <dbReference type="ChEBI" id="CHEBI:50058"/>
        <dbReference type="EC" id="1.8.4.11"/>
    </reaction>
</comment>
<dbReference type="Gene3D" id="3.30.1060.10">
    <property type="entry name" value="Peptide methionine sulphoxide reductase MsrA"/>
    <property type="match status" value="1"/>
</dbReference>
<sequence>MSGERQSSKQEKATFGAGCFWHVEDAFLKEPGVISTQSGFMGGTTENPTYEEVCTGRTGHTEVVEVTYDPDKVTYDRLLDVFWSIHDPTQVNRQGPDIGVQYRSVIFYHNAEQQKLAEASRERIQKASSKPIATSIEPAGKFYRAEEYHQRYFEKTGRRCCGV</sequence>
<evidence type="ECO:0000259" key="5">
    <source>
        <dbReference type="Pfam" id="PF01625"/>
    </source>
</evidence>
<evidence type="ECO:0000256" key="1">
    <source>
        <dbReference type="ARBA" id="ARBA00023002"/>
    </source>
</evidence>
<keyword evidence="7" id="KW-1185">Reference proteome</keyword>
<evidence type="ECO:0000256" key="4">
    <source>
        <dbReference type="HAMAP-Rule" id="MF_01401"/>
    </source>
</evidence>
<dbReference type="InterPro" id="IPR002569">
    <property type="entry name" value="Met_Sox_Rdtase_MsrA_dom"/>
</dbReference>
<dbReference type="KEGG" id="rci:RRC241"/>
<dbReference type="STRING" id="351160.RRC241"/>
<dbReference type="GO" id="GO:0008113">
    <property type="term" value="F:peptide-methionine (S)-S-oxide reductase activity"/>
    <property type="evidence" value="ECO:0007669"/>
    <property type="project" value="UniProtKB-UniRule"/>
</dbReference>
<dbReference type="PANTHER" id="PTHR42799">
    <property type="entry name" value="MITOCHONDRIAL PEPTIDE METHIONINE SULFOXIDE REDUCTASE"/>
    <property type="match status" value="1"/>
</dbReference>
<dbReference type="Proteomes" id="UP000000663">
    <property type="component" value="Chromosome"/>
</dbReference>
<dbReference type="PATRIC" id="fig|351160.9.peg.298"/>
<evidence type="ECO:0000256" key="3">
    <source>
        <dbReference type="ARBA" id="ARBA00048782"/>
    </source>
</evidence>
<name>Q0W0W0_METAR</name>
<dbReference type="EC" id="1.8.4.11" evidence="4"/>
<comment type="function">
    <text evidence="4">Has an important function as a repair enzyme for proteins that have been inactivated by oxidation. Catalyzes the reversible oxidation-reduction of methionine sulfoxide in proteins to methionine.</text>
</comment>
<comment type="catalytic activity">
    <reaction evidence="3 4">
        <text>[thioredoxin]-disulfide + L-methionine + H2O = L-methionine (S)-S-oxide + [thioredoxin]-dithiol</text>
        <dbReference type="Rhea" id="RHEA:19993"/>
        <dbReference type="Rhea" id="RHEA-COMP:10698"/>
        <dbReference type="Rhea" id="RHEA-COMP:10700"/>
        <dbReference type="ChEBI" id="CHEBI:15377"/>
        <dbReference type="ChEBI" id="CHEBI:29950"/>
        <dbReference type="ChEBI" id="CHEBI:50058"/>
        <dbReference type="ChEBI" id="CHEBI:57844"/>
        <dbReference type="ChEBI" id="CHEBI:58772"/>
        <dbReference type="EC" id="1.8.4.11"/>
    </reaction>
</comment>
<dbReference type="EMBL" id="AM114193">
    <property type="protein sequence ID" value="CAJ37983.1"/>
    <property type="molecule type" value="Genomic_DNA"/>
</dbReference>
<dbReference type="SUPFAM" id="SSF55068">
    <property type="entry name" value="Peptide methionine sulfoxide reductase"/>
    <property type="match status" value="1"/>
</dbReference>
<proteinExistence type="inferred from homology"/>
<dbReference type="GO" id="GO:0033744">
    <property type="term" value="F:L-methionine:thioredoxin-disulfide S-oxidoreductase activity"/>
    <property type="evidence" value="ECO:0007669"/>
    <property type="project" value="RHEA"/>
</dbReference>
<feature type="active site" evidence="4">
    <location>
        <position position="19"/>
    </location>
</feature>
<dbReference type="Pfam" id="PF01625">
    <property type="entry name" value="PMSR"/>
    <property type="match status" value="1"/>
</dbReference>
<evidence type="ECO:0000313" key="7">
    <source>
        <dbReference type="Proteomes" id="UP000000663"/>
    </source>
</evidence>
<protein>
    <recommendedName>
        <fullName evidence="4">Peptide methionine sulfoxide reductase MsrA</fullName>
        <shortName evidence="4">Protein-methionine-S-oxide reductase</shortName>
        <ecNumber evidence="4">1.8.4.11</ecNumber>
    </recommendedName>
    <alternativeName>
        <fullName evidence="4">Peptide-methionine (S)-S-oxide reductase</fullName>
        <shortName evidence="4">Peptide Met(O) reductase</shortName>
    </alternativeName>
</protein>
<dbReference type="InterPro" id="IPR050162">
    <property type="entry name" value="MsrA_MetSO_reductase"/>
</dbReference>
<accession>Q0W0W0</accession>
<gene>
    <name evidence="4 6" type="primary">msrA</name>
    <name evidence="6" type="ORF">RRC241</name>
</gene>
<reference evidence="6 7" key="1">
    <citation type="journal article" date="2006" name="Science">
        <title>Genome of rice cluster I archaea -- the key methane producers in the rice rhizosphere.</title>
        <authorList>
            <person name="Erkel C."/>
            <person name="Kube M."/>
            <person name="Reinhardt R."/>
            <person name="Liesack W."/>
        </authorList>
    </citation>
    <scope>NUCLEOTIDE SEQUENCE [LARGE SCALE GENOMIC DNA]</scope>
    <source>
        <strain evidence="7">DSM 22066 / NBRC 105507 / MRE50</strain>
    </source>
</reference>
<dbReference type="HAMAP" id="MF_01401">
    <property type="entry name" value="MsrA"/>
    <property type="match status" value="1"/>
</dbReference>
<evidence type="ECO:0000256" key="2">
    <source>
        <dbReference type="ARBA" id="ARBA00047806"/>
    </source>
</evidence>
<comment type="similarity">
    <text evidence="4">Belongs to the MsrA Met sulfoxide reductase family.</text>
</comment>
<dbReference type="AlphaFoldDB" id="Q0W0W0"/>
<dbReference type="RefSeq" id="WP_012034612.1">
    <property type="nucleotide sequence ID" value="NC_009464.1"/>
</dbReference>
<dbReference type="GO" id="GO:0034599">
    <property type="term" value="P:cellular response to oxidative stress"/>
    <property type="evidence" value="ECO:0007669"/>
    <property type="project" value="TreeGrafter"/>
</dbReference>
<dbReference type="PANTHER" id="PTHR42799:SF2">
    <property type="entry name" value="MITOCHONDRIAL PEPTIDE METHIONINE SULFOXIDE REDUCTASE"/>
    <property type="match status" value="1"/>
</dbReference>
<dbReference type="eggNOG" id="arCOG02816">
    <property type="taxonomic scope" value="Archaea"/>
</dbReference>
<feature type="domain" description="Peptide methionine sulphoxide reductase MsrA" evidence="5">
    <location>
        <begin position="12"/>
        <end position="161"/>
    </location>
</feature>
<evidence type="ECO:0000313" key="6">
    <source>
        <dbReference type="EMBL" id="CAJ37983.1"/>
    </source>
</evidence>
<keyword evidence="1 4" id="KW-0560">Oxidoreductase</keyword>
<dbReference type="GO" id="GO:0005737">
    <property type="term" value="C:cytoplasm"/>
    <property type="evidence" value="ECO:0007669"/>
    <property type="project" value="TreeGrafter"/>
</dbReference>
<organism evidence="6 7">
    <name type="scientific">Methanocella arvoryzae (strain DSM 22066 / NBRC 105507 / MRE50)</name>
    <dbReference type="NCBI Taxonomy" id="351160"/>
    <lineage>
        <taxon>Archaea</taxon>
        <taxon>Methanobacteriati</taxon>
        <taxon>Methanobacteriota</taxon>
        <taxon>Stenosarchaea group</taxon>
        <taxon>Methanomicrobia</taxon>
        <taxon>Methanocellales</taxon>
        <taxon>Methanocellaceae</taxon>
        <taxon>Methanocella</taxon>
    </lineage>
</organism>
<dbReference type="GeneID" id="5143104"/>
<dbReference type="InterPro" id="IPR036509">
    <property type="entry name" value="Met_Sox_Rdtase_MsrA_sf"/>
</dbReference>
<dbReference type="NCBIfam" id="TIGR00401">
    <property type="entry name" value="msrA"/>
    <property type="match status" value="1"/>
</dbReference>